<feature type="signal peptide" evidence="1">
    <location>
        <begin position="1"/>
        <end position="18"/>
    </location>
</feature>
<feature type="chain" id="PRO_5002167731" evidence="1">
    <location>
        <begin position="19"/>
        <end position="184"/>
    </location>
</feature>
<accession>A0A0C2JHB3</accession>
<keyword evidence="3" id="KW-1185">Reference proteome</keyword>
<name>A0A0C2JHB3_THEKT</name>
<comment type="caution">
    <text evidence="2">The sequence shown here is derived from an EMBL/GenBank/DDBJ whole genome shotgun (WGS) entry which is preliminary data.</text>
</comment>
<evidence type="ECO:0000313" key="3">
    <source>
        <dbReference type="Proteomes" id="UP000031668"/>
    </source>
</evidence>
<reference evidence="2 3" key="1">
    <citation type="journal article" date="2014" name="Genome Biol. Evol.">
        <title>The genome of the myxosporean Thelohanellus kitauei shows adaptations to nutrient acquisition within its fish host.</title>
        <authorList>
            <person name="Yang Y."/>
            <person name="Xiong J."/>
            <person name="Zhou Z."/>
            <person name="Huo F."/>
            <person name="Miao W."/>
            <person name="Ran C."/>
            <person name="Liu Y."/>
            <person name="Zhang J."/>
            <person name="Feng J."/>
            <person name="Wang M."/>
            <person name="Wang M."/>
            <person name="Wang L."/>
            <person name="Yao B."/>
        </authorList>
    </citation>
    <scope>NUCLEOTIDE SEQUENCE [LARGE SCALE GENOMIC DNA]</scope>
    <source>
        <strain evidence="2">Wuqing</strain>
    </source>
</reference>
<dbReference type="AlphaFoldDB" id="A0A0C2JHB3"/>
<organism evidence="2 3">
    <name type="scientific">Thelohanellus kitauei</name>
    <name type="common">Myxosporean</name>
    <dbReference type="NCBI Taxonomy" id="669202"/>
    <lineage>
        <taxon>Eukaryota</taxon>
        <taxon>Metazoa</taxon>
        <taxon>Cnidaria</taxon>
        <taxon>Myxozoa</taxon>
        <taxon>Myxosporea</taxon>
        <taxon>Bivalvulida</taxon>
        <taxon>Platysporina</taxon>
        <taxon>Myxobolidae</taxon>
        <taxon>Thelohanellus</taxon>
    </lineage>
</organism>
<sequence length="184" mass="21157">MISALFLISLGSIIVCVTLPEYDGRMKPCSKSEKINQIDECFKKAKIDICKGKIDFLLLNERENPLNEDETAESVRDFTAFFNASEKSRRVIFLPDLPQSPNREILRNILHCCIQTDNFETTDSGPAVDIIKDILADKIYDVRFLCVLRCLQTKTEKENKELPAPQENFQIVWKKRENTINVLS</sequence>
<protein>
    <submittedName>
        <fullName evidence="2">Uncharacterized protein</fullName>
    </submittedName>
</protein>
<gene>
    <name evidence="2" type="ORF">RF11_15890</name>
</gene>
<evidence type="ECO:0000256" key="1">
    <source>
        <dbReference type="SAM" id="SignalP"/>
    </source>
</evidence>
<dbReference type="Proteomes" id="UP000031668">
    <property type="component" value="Unassembled WGS sequence"/>
</dbReference>
<keyword evidence="1" id="KW-0732">Signal</keyword>
<proteinExistence type="predicted"/>
<evidence type="ECO:0000313" key="2">
    <source>
        <dbReference type="EMBL" id="KII68663.1"/>
    </source>
</evidence>
<dbReference type="EMBL" id="JWZT01002735">
    <property type="protein sequence ID" value="KII68663.1"/>
    <property type="molecule type" value="Genomic_DNA"/>
</dbReference>